<proteinExistence type="inferred from homology"/>
<dbReference type="InterPro" id="IPR028343">
    <property type="entry name" value="FBPtase"/>
</dbReference>
<organism evidence="10 11">
    <name type="scientific">Populus deltoides</name>
    <name type="common">Eastern poplar</name>
    <name type="synonym">Eastern cottonwood</name>
    <dbReference type="NCBI Taxonomy" id="3696"/>
    <lineage>
        <taxon>Eukaryota</taxon>
        <taxon>Viridiplantae</taxon>
        <taxon>Streptophyta</taxon>
        <taxon>Embryophyta</taxon>
        <taxon>Tracheophyta</taxon>
        <taxon>Spermatophyta</taxon>
        <taxon>Magnoliopsida</taxon>
        <taxon>eudicotyledons</taxon>
        <taxon>Gunneridae</taxon>
        <taxon>Pentapetalae</taxon>
        <taxon>rosids</taxon>
        <taxon>fabids</taxon>
        <taxon>Malpighiales</taxon>
        <taxon>Salicaceae</taxon>
        <taxon>Saliceae</taxon>
        <taxon>Populus</taxon>
    </lineage>
</organism>
<evidence type="ECO:0000256" key="4">
    <source>
        <dbReference type="ARBA" id="ARBA00022801"/>
    </source>
</evidence>
<protein>
    <recommendedName>
        <fullName evidence="3">fructose-bisphosphatase</fullName>
        <ecNumber evidence="3">3.1.3.11</ecNumber>
    </recommendedName>
    <alternativeName>
        <fullName evidence="6">D-fructose-1,6-bisphosphate 1-phosphohydrolase</fullName>
    </alternativeName>
</protein>
<evidence type="ECO:0000256" key="5">
    <source>
        <dbReference type="ARBA" id="ARBA00023277"/>
    </source>
</evidence>
<reference evidence="10" key="1">
    <citation type="journal article" date="2021" name="J. Hered.">
        <title>Genome Assembly of Salicaceae Populus deltoides (Eastern Cottonwood) I-69 Based on Nanopore Sequencing and Hi-C Technologies.</title>
        <authorList>
            <person name="Bai S."/>
            <person name="Wu H."/>
            <person name="Zhang J."/>
            <person name="Pan Z."/>
            <person name="Zhao W."/>
            <person name="Li Z."/>
            <person name="Tong C."/>
        </authorList>
    </citation>
    <scope>NUCLEOTIDE SEQUENCE</scope>
    <source>
        <tissue evidence="10">Leaf</tissue>
    </source>
</reference>
<feature type="domain" description="Fructose-1-6-bisphosphatase class 1 C-terminal" evidence="9">
    <location>
        <begin position="280"/>
        <end position="356"/>
    </location>
</feature>
<evidence type="ECO:0000313" key="11">
    <source>
        <dbReference type="Proteomes" id="UP000807159"/>
    </source>
</evidence>
<dbReference type="GO" id="GO:0005986">
    <property type="term" value="P:sucrose biosynthetic process"/>
    <property type="evidence" value="ECO:0007669"/>
    <property type="project" value="TreeGrafter"/>
</dbReference>
<evidence type="ECO:0000256" key="6">
    <source>
        <dbReference type="ARBA" id="ARBA00032973"/>
    </source>
</evidence>
<dbReference type="GO" id="GO:0030388">
    <property type="term" value="P:fructose 1,6-bisphosphate metabolic process"/>
    <property type="evidence" value="ECO:0007669"/>
    <property type="project" value="TreeGrafter"/>
</dbReference>
<dbReference type="InterPro" id="IPR033391">
    <property type="entry name" value="FBPase_N"/>
</dbReference>
<dbReference type="GO" id="GO:0006002">
    <property type="term" value="P:fructose 6-phosphate metabolic process"/>
    <property type="evidence" value="ECO:0007669"/>
    <property type="project" value="TreeGrafter"/>
</dbReference>
<evidence type="ECO:0000256" key="7">
    <source>
        <dbReference type="RuleBase" id="RU000508"/>
    </source>
</evidence>
<comment type="caution">
    <text evidence="10">The sequence shown here is derived from an EMBL/GenBank/DDBJ whole genome shotgun (WGS) entry which is preliminary data.</text>
</comment>
<dbReference type="GO" id="GO:0042132">
    <property type="term" value="F:fructose 1,6-bisphosphate 1-phosphatase activity"/>
    <property type="evidence" value="ECO:0007669"/>
    <property type="project" value="UniProtKB-EC"/>
</dbReference>
<evidence type="ECO:0000259" key="8">
    <source>
        <dbReference type="Pfam" id="PF00316"/>
    </source>
</evidence>
<dbReference type="PRINTS" id="PR00115">
    <property type="entry name" value="F16BPHPHTASE"/>
</dbReference>
<evidence type="ECO:0000313" key="10">
    <source>
        <dbReference type="EMBL" id="KAH8484981.1"/>
    </source>
</evidence>
<comment type="similarity">
    <text evidence="2 7">Belongs to the FBPase class 1 family.</text>
</comment>
<feature type="domain" description="Fructose-1-6-bisphosphatase class I N-terminal" evidence="8">
    <location>
        <begin position="144"/>
        <end position="259"/>
    </location>
</feature>
<dbReference type="AlphaFoldDB" id="A0A8T2WYI3"/>
<dbReference type="Gene3D" id="3.30.540.10">
    <property type="entry name" value="Fructose-1,6-Bisphosphatase, subunit A, domain 1"/>
    <property type="match status" value="2"/>
</dbReference>
<dbReference type="GO" id="GO:0006000">
    <property type="term" value="P:fructose metabolic process"/>
    <property type="evidence" value="ECO:0007669"/>
    <property type="project" value="TreeGrafter"/>
</dbReference>
<keyword evidence="11" id="KW-1185">Reference proteome</keyword>
<name>A0A8T2WYI3_POPDE</name>
<evidence type="ECO:0000259" key="9">
    <source>
        <dbReference type="Pfam" id="PF18913"/>
    </source>
</evidence>
<dbReference type="SUPFAM" id="SSF56655">
    <property type="entry name" value="Carbohydrate phosphatase"/>
    <property type="match status" value="1"/>
</dbReference>
<dbReference type="Proteomes" id="UP000807159">
    <property type="component" value="Chromosome 16"/>
</dbReference>
<dbReference type="InterPro" id="IPR044015">
    <property type="entry name" value="FBPase_C_dom"/>
</dbReference>
<dbReference type="Pfam" id="PF00316">
    <property type="entry name" value="FBPase"/>
    <property type="match status" value="2"/>
</dbReference>
<dbReference type="PANTHER" id="PTHR11556:SF18">
    <property type="entry name" value="FRUCTOSE-BISPHOSPHATASE"/>
    <property type="match status" value="1"/>
</dbReference>
<dbReference type="PANTHER" id="PTHR11556">
    <property type="entry name" value="FRUCTOSE-1,6-BISPHOSPHATASE-RELATED"/>
    <property type="match status" value="1"/>
</dbReference>
<dbReference type="GO" id="GO:0006094">
    <property type="term" value="P:gluconeogenesis"/>
    <property type="evidence" value="ECO:0007669"/>
    <property type="project" value="TreeGrafter"/>
</dbReference>
<evidence type="ECO:0000256" key="1">
    <source>
        <dbReference type="ARBA" id="ARBA00001273"/>
    </source>
</evidence>
<evidence type="ECO:0000256" key="3">
    <source>
        <dbReference type="ARBA" id="ARBA00013093"/>
    </source>
</evidence>
<accession>A0A8T2WYI3</accession>
<dbReference type="EC" id="3.1.3.11" evidence="3"/>
<dbReference type="EMBL" id="JACEGQ020000016">
    <property type="protein sequence ID" value="KAH8484981.1"/>
    <property type="molecule type" value="Genomic_DNA"/>
</dbReference>
<dbReference type="GO" id="GO:0005829">
    <property type="term" value="C:cytosol"/>
    <property type="evidence" value="ECO:0007669"/>
    <property type="project" value="TreeGrafter"/>
</dbReference>
<sequence>MFEAIPTSSSQITFSTSRSSIISHLFPIKNRPHHIRLSFGRRFASGIRCKAVEITAAESGIKEDKRKKGRYALENLTTWLLKQEQAGNIDAELTVVLSGISLACKQIASLLQRSSIINLTGVQGTTNIQGEDQKKLDVISNEETYSGNYIVVFDPIDGSANIDIALTTGSVYGIYGPDEQCLFDIDDDSTLSSHRSSLTRQLDEARQRCIINACQPGRNLLASGYCLYSSSVVFTISIGKGVFAFTLDPTFGEFILTHEDIKIPKTGKIYSFNEGNYDLMLLYGGIYGNPKNKNSKNGNLRLLYECAPMSYLVEQAGGKATDGHQRILDIKPEQIHQRTPIFIGSPDEVDKLQQYLA</sequence>
<keyword evidence="4 7" id="KW-0378">Hydrolase</keyword>
<feature type="domain" description="Fructose-1-6-bisphosphatase class I N-terminal" evidence="8">
    <location>
        <begin position="82"/>
        <end position="142"/>
    </location>
</feature>
<gene>
    <name evidence="10" type="ORF">H0E87_026664</name>
</gene>
<dbReference type="Pfam" id="PF18913">
    <property type="entry name" value="FBPase_C"/>
    <property type="match status" value="1"/>
</dbReference>
<dbReference type="CDD" id="cd00354">
    <property type="entry name" value="FBPase"/>
    <property type="match status" value="1"/>
</dbReference>
<dbReference type="InterPro" id="IPR000146">
    <property type="entry name" value="FBPase_class-1"/>
</dbReference>
<keyword evidence="5 7" id="KW-0119">Carbohydrate metabolism</keyword>
<evidence type="ECO:0000256" key="2">
    <source>
        <dbReference type="ARBA" id="ARBA00010941"/>
    </source>
</evidence>
<comment type="catalytic activity">
    <reaction evidence="1">
        <text>beta-D-fructose 1,6-bisphosphate + H2O = beta-D-fructose 6-phosphate + phosphate</text>
        <dbReference type="Rhea" id="RHEA:11064"/>
        <dbReference type="ChEBI" id="CHEBI:15377"/>
        <dbReference type="ChEBI" id="CHEBI:32966"/>
        <dbReference type="ChEBI" id="CHEBI:43474"/>
        <dbReference type="ChEBI" id="CHEBI:57634"/>
        <dbReference type="EC" id="3.1.3.11"/>
    </reaction>
</comment>
<dbReference type="Gene3D" id="3.40.190.80">
    <property type="match status" value="1"/>
</dbReference>